<dbReference type="AlphaFoldDB" id="F4RKT1"/>
<keyword evidence="1" id="KW-0732">Signal</keyword>
<gene>
    <name evidence="2" type="ORF">MELLADRAFT_106257</name>
</gene>
<dbReference type="InParanoid" id="F4RKT1"/>
<evidence type="ECO:0000313" key="3">
    <source>
        <dbReference type="Proteomes" id="UP000001072"/>
    </source>
</evidence>
<sequence>MYKLNLLALLMLLVVKPSMSGFLYSYFTCEGLREHAVCVSSWSTLNKDKICSTVSGVSEAGNAGSTTGKNNAVEWTCDYLYKAGAFCCESRTHRGMPKLTTNNHLNDLIG</sequence>
<feature type="signal peptide" evidence="1">
    <location>
        <begin position="1"/>
        <end position="21"/>
    </location>
</feature>
<proteinExistence type="predicted"/>
<dbReference type="HOGENOM" id="CLU_2171614_0_0_1"/>
<dbReference type="VEuPathDB" id="FungiDB:MELLADRAFT_106257"/>
<evidence type="ECO:0000313" key="2">
    <source>
        <dbReference type="EMBL" id="EGG06986.1"/>
    </source>
</evidence>
<dbReference type="KEGG" id="mlr:MELLADRAFT_106257"/>
<dbReference type="RefSeq" id="XP_007409946.1">
    <property type="nucleotide sequence ID" value="XM_007409884.1"/>
</dbReference>
<dbReference type="EMBL" id="GL883106">
    <property type="protein sequence ID" value="EGG06986.1"/>
    <property type="molecule type" value="Genomic_DNA"/>
</dbReference>
<keyword evidence="3" id="KW-1185">Reference proteome</keyword>
<accession>F4RKT1</accession>
<evidence type="ECO:0000256" key="1">
    <source>
        <dbReference type="SAM" id="SignalP"/>
    </source>
</evidence>
<name>F4RKT1_MELLP</name>
<dbReference type="Proteomes" id="UP000001072">
    <property type="component" value="Unassembled WGS sequence"/>
</dbReference>
<organism evidence="3">
    <name type="scientific">Melampsora larici-populina (strain 98AG31 / pathotype 3-4-7)</name>
    <name type="common">Poplar leaf rust fungus</name>
    <dbReference type="NCBI Taxonomy" id="747676"/>
    <lineage>
        <taxon>Eukaryota</taxon>
        <taxon>Fungi</taxon>
        <taxon>Dikarya</taxon>
        <taxon>Basidiomycota</taxon>
        <taxon>Pucciniomycotina</taxon>
        <taxon>Pucciniomycetes</taxon>
        <taxon>Pucciniales</taxon>
        <taxon>Melampsoraceae</taxon>
        <taxon>Melampsora</taxon>
    </lineage>
</organism>
<reference evidence="3" key="1">
    <citation type="journal article" date="2011" name="Proc. Natl. Acad. Sci. U.S.A.">
        <title>Obligate biotrophy features unraveled by the genomic analysis of rust fungi.</title>
        <authorList>
            <person name="Duplessis S."/>
            <person name="Cuomo C.A."/>
            <person name="Lin Y.-C."/>
            <person name="Aerts A."/>
            <person name="Tisserant E."/>
            <person name="Veneault-Fourrey C."/>
            <person name="Joly D.L."/>
            <person name="Hacquard S."/>
            <person name="Amselem J."/>
            <person name="Cantarel B.L."/>
            <person name="Chiu R."/>
            <person name="Coutinho P.M."/>
            <person name="Feau N."/>
            <person name="Field M."/>
            <person name="Frey P."/>
            <person name="Gelhaye E."/>
            <person name="Goldberg J."/>
            <person name="Grabherr M.G."/>
            <person name="Kodira C.D."/>
            <person name="Kohler A."/>
            <person name="Kuees U."/>
            <person name="Lindquist E.A."/>
            <person name="Lucas S.M."/>
            <person name="Mago R."/>
            <person name="Mauceli E."/>
            <person name="Morin E."/>
            <person name="Murat C."/>
            <person name="Pangilinan J.L."/>
            <person name="Park R."/>
            <person name="Pearson M."/>
            <person name="Quesneville H."/>
            <person name="Rouhier N."/>
            <person name="Sakthikumar S."/>
            <person name="Salamov A.A."/>
            <person name="Schmutz J."/>
            <person name="Selles B."/>
            <person name="Shapiro H."/>
            <person name="Tanguay P."/>
            <person name="Tuskan G.A."/>
            <person name="Henrissat B."/>
            <person name="Van de Peer Y."/>
            <person name="Rouze P."/>
            <person name="Ellis J.G."/>
            <person name="Dodds P.N."/>
            <person name="Schein J.E."/>
            <person name="Zhong S."/>
            <person name="Hamelin R.C."/>
            <person name="Grigoriev I.V."/>
            <person name="Szabo L.J."/>
            <person name="Martin F."/>
        </authorList>
    </citation>
    <scope>NUCLEOTIDE SEQUENCE [LARGE SCALE GENOMIC DNA]</scope>
    <source>
        <strain evidence="3">98AG31 / pathotype 3-4-7</strain>
    </source>
</reference>
<protein>
    <submittedName>
        <fullName evidence="2">Secreted protein</fullName>
    </submittedName>
</protein>
<dbReference type="GeneID" id="18922845"/>
<feature type="chain" id="PRO_5003315315" evidence="1">
    <location>
        <begin position="22"/>
        <end position="110"/>
    </location>
</feature>